<reference evidence="1 2" key="1">
    <citation type="journal article" date="2019" name="Nat. Ecol. Evol.">
        <title>Megaphylogeny resolves global patterns of mushroom evolution.</title>
        <authorList>
            <person name="Varga T."/>
            <person name="Krizsan K."/>
            <person name="Foldi C."/>
            <person name="Dima B."/>
            <person name="Sanchez-Garcia M."/>
            <person name="Sanchez-Ramirez S."/>
            <person name="Szollosi G.J."/>
            <person name="Szarkandi J.G."/>
            <person name="Papp V."/>
            <person name="Albert L."/>
            <person name="Andreopoulos W."/>
            <person name="Angelini C."/>
            <person name="Antonin V."/>
            <person name="Barry K.W."/>
            <person name="Bougher N.L."/>
            <person name="Buchanan P."/>
            <person name="Buyck B."/>
            <person name="Bense V."/>
            <person name="Catcheside P."/>
            <person name="Chovatia M."/>
            <person name="Cooper J."/>
            <person name="Damon W."/>
            <person name="Desjardin D."/>
            <person name="Finy P."/>
            <person name="Geml J."/>
            <person name="Haridas S."/>
            <person name="Hughes K."/>
            <person name="Justo A."/>
            <person name="Karasinski D."/>
            <person name="Kautmanova I."/>
            <person name="Kiss B."/>
            <person name="Kocsube S."/>
            <person name="Kotiranta H."/>
            <person name="LaButti K.M."/>
            <person name="Lechner B.E."/>
            <person name="Liimatainen K."/>
            <person name="Lipzen A."/>
            <person name="Lukacs Z."/>
            <person name="Mihaltcheva S."/>
            <person name="Morgado L.N."/>
            <person name="Niskanen T."/>
            <person name="Noordeloos M.E."/>
            <person name="Ohm R.A."/>
            <person name="Ortiz-Santana B."/>
            <person name="Ovrebo C."/>
            <person name="Racz N."/>
            <person name="Riley R."/>
            <person name="Savchenko A."/>
            <person name="Shiryaev A."/>
            <person name="Soop K."/>
            <person name="Spirin V."/>
            <person name="Szebenyi C."/>
            <person name="Tomsovsky M."/>
            <person name="Tulloss R.E."/>
            <person name="Uehling J."/>
            <person name="Grigoriev I.V."/>
            <person name="Vagvolgyi C."/>
            <person name="Papp T."/>
            <person name="Martin F.M."/>
            <person name="Miettinen O."/>
            <person name="Hibbett D.S."/>
            <person name="Nagy L.G."/>
        </authorList>
    </citation>
    <scope>NUCLEOTIDE SEQUENCE [LARGE SCALE GENOMIC DNA]</scope>
    <source>
        <strain evidence="1 2">NL-1719</strain>
    </source>
</reference>
<name>A0ACD3BFI0_9AGAR</name>
<gene>
    <name evidence="1" type="ORF">BDN72DRAFT_872</name>
</gene>
<evidence type="ECO:0000313" key="2">
    <source>
        <dbReference type="Proteomes" id="UP000308600"/>
    </source>
</evidence>
<protein>
    <submittedName>
        <fullName evidence="1">Uncharacterized protein</fullName>
    </submittedName>
</protein>
<proteinExistence type="predicted"/>
<sequence>MLSLSGIYALVVVFVVSCSQLALAHSTHPRPLKRVAHPSTIALEILPRHPAPITSYKRSPALDSQTLRYDDSFRLIISAFSDKFHLHLRPNDDLIQPAARITYHTTNPDGTISSHTEPLLRETVKAYWGEVIEAGHSSTRLREDAAHVVPHPHPAILGWARIMVHHQGDMDLGIPPEFEGAFSALGDVYHVMTKDNYLRNKHPLDPDVSETLDDDSNLVIWRESDVMTAEEERHTKDNQLLHASVPVAHSCGHDRLPFNTDPYLNDILQKPLTPAPWYSAPLAPFNNATILPRDDVAGNGMGTNFIDSIGSTGGCPKTQKVILMGVAADCVYVQKYGSQANATKQILTSWNSASTLYKTTFNISLGIIEVQVQQPTCPNTPDPSFPWNVPCAGTELDNRLSLFSKWRGDKGGEDGVGLWHLMSGCPTGSEVGIAWLGTLCQTSTTGSAPNFVSGAAVSTAGLTEWQVIAHEIGHNFGAIHDCNDNCTLTASCCPRSTSSCSSGADFLMSPVAQPGEKTFSPCTIGNICSLMGGVTNGKVDTSCLVDPDPTRATLGLNMCGNGIVEQGEQCDPGSGIESPCCDSATCKFKGNAVCDPQSSPCCTSQCAFAPSTQMCRPQVDPKCDTAEFCTGNSSACPADVTAPNGQSCGSNDLKCASGQCTSVSLQCQTVGASMGLKQACPNRGDNTCQVSCQDPNKTNQCVLLTSLLIDGSPCGFGGTCVAGKCQAAGFLDTAKAWYMQNLQIAIPVTVVAGLVAILLLWAMFKSMRRCCWRQPKSVPVADPVLRPTGMRTAYDERSRAYDRPAGLRAPGIPPILQPGNPR</sequence>
<organism evidence="1 2">
    <name type="scientific">Pluteus cervinus</name>
    <dbReference type="NCBI Taxonomy" id="181527"/>
    <lineage>
        <taxon>Eukaryota</taxon>
        <taxon>Fungi</taxon>
        <taxon>Dikarya</taxon>
        <taxon>Basidiomycota</taxon>
        <taxon>Agaricomycotina</taxon>
        <taxon>Agaricomycetes</taxon>
        <taxon>Agaricomycetidae</taxon>
        <taxon>Agaricales</taxon>
        <taxon>Pluteineae</taxon>
        <taxon>Pluteaceae</taxon>
        <taxon>Pluteus</taxon>
    </lineage>
</organism>
<dbReference type="Proteomes" id="UP000308600">
    <property type="component" value="Unassembled WGS sequence"/>
</dbReference>
<keyword evidence="2" id="KW-1185">Reference proteome</keyword>
<evidence type="ECO:0000313" key="1">
    <source>
        <dbReference type="EMBL" id="TFK76635.1"/>
    </source>
</evidence>
<dbReference type="EMBL" id="ML208259">
    <property type="protein sequence ID" value="TFK76635.1"/>
    <property type="molecule type" value="Genomic_DNA"/>
</dbReference>
<accession>A0ACD3BFI0</accession>